<accession>A0A6L2L4U5</accession>
<reference evidence="2" key="1">
    <citation type="journal article" date="2019" name="Sci. Rep.">
        <title>Draft genome of Tanacetum cinerariifolium, the natural source of mosquito coil.</title>
        <authorList>
            <person name="Yamashiro T."/>
            <person name="Shiraishi A."/>
            <person name="Satake H."/>
            <person name="Nakayama K."/>
        </authorList>
    </citation>
    <scope>NUCLEOTIDE SEQUENCE</scope>
</reference>
<protein>
    <submittedName>
        <fullName evidence="2">Uncharacterized protein</fullName>
    </submittedName>
</protein>
<comment type="caution">
    <text evidence="2">The sequence shown here is derived from an EMBL/GenBank/DDBJ whole genome shotgun (WGS) entry which is preliminary data.</text>
</comment>
<proteinExistence type="predicted"/>
<organism evidence="2">
    <name type="scientific">Tanacetum cinerariifolium</name>
    <name type="common">Dalmatian daisy</name>
    <name type="synonym">Chrysanthemum cinerariifolium</name>
    <dbReference type="NCBI Taxonomy" id="118510"/>
    <lineage>
        <taxon>Eukaryota</taxon>
        <taxon>Viridiplantae</taxon>
        <taxon>Streptophyta</taxon>
        <taxon>Embryophyta</taxon>
        <taxon>Tracheophyta</taxon>
        <taxon>Spermatophyta</taxon>
        <taxon>Magnoliopsida</taxon>
        <taxon>eudicotyledons</taxon>
        <taxon>Gunneridae</taxon>
        <taxon>Pentapetalae</taxon>
        <taxon>asterids</taxon>
        <taxon>campanulids</taxon>
        <taxon>Asterales</taxon>
        <taxon>Asteraceae</taxon>
        <taxon>Asteroideae</taxon>
        <taxon>Anthemideae</taxon>
        <taxon>Anthemidinae</taxon>
        <taxon>Tanacetum</taxon>
    </lineage>
</organism>
<evidence type="ECO:0000313" key="2">
    <source>
        <dbReference type="EMBL" id="GEU56070.1"/>
    </source>
</evidence>
<feature type="region of interest" description="Disordered" evidence="1">
    <location>
        <begin position="1"/>
        <end position="37"/>
    </location>
</feature>
<dbReference type="AlphaFoldDB" id="A0A6L2L4U5"/>
<feature type="region of interest" description="Disordered" evidence="1">
    <location>
        <begin position="172"/>
        <end position="197"/>
    </location>
</feature>
<feature type="compositionally biased region" description="Acidic residues" evidence="1">
    <location>
        <begin position="15"/>
        <end position="25"/>
    </location>
</feature>
<feature type="compositionally biased region" description="Basic and acidic residues" evidence="1">
    <location>
        <begin position="172"/>
        <end position="184"/>
    </location>
</feature>
<gene>
    <name evidence="2" type="ORF">Tci_028048</name>
</gene>
<dbReference type="EMBL" id="BKCJ010003601">
    <property type="protein sequence ID" value="GEU56070.1"/>
    <property type="molecule type" value="Genomic_DNA"/>
</dbReference>
<name>A0A6L2L4U5_TANCI</name>
<evidence type="ECO:0000256" key="1">
    <source>
        <dbReference type="SAM" id="MobiDB-lite"/>
    </source>
</evidence>
<feature type="compositionally biased region" description="Basic and acidic residues" evidence="1">
    <location>
        <begin position="26"/>
        <end position="36"/>
    </location>
</feature>
<sequence length="197" mass="21636">MYNVRPQDFPSIVTDDSEADSESEAVEQRPERHESLKPSFEFPLAPVVALPGIRQRLVILVRPSEATHPNGPHSSSYGSSSDSSSYTFLGSSLDSLSKSSSVHSSRCDASGQSHSGPSTKVASPRFIFTFCWTISQEIQIPYYFGTIIYHVSRSIASTHVDLLPPCKRFRDSYSSKDSGEKHMEIGTTDAETNVDLG</sequence>